<name>A0ABT7E103_9NEIS</name>
<accession>A0ABT7E103</accession>
<evidence type="ECO:0000313" key="4">
    <source>
        <dbReference type="EMBL" id="MDK2125998.1"/>
    </source>
</evidence>
<proteinExistence type="inferred from homology"/>
<dbReference type="InterPro" id="IPR005269">
    <property type="entry name" value="LOG"/>
</dbReference>
<dbReference type="Gene3D" id="3.40.50.450">
    <property type="match status" value="1"/>
</dbReference>
<dbReference type="PANTHER" id="PTHR31223:SF70">
    <property type="entry name" value="LOG FAMILY PROTEIN YJL055W"/>
    <property type="match status" value="1"/>
</dbReference>
<keyword evidence="3" id="KW-0378">Hydrolase</keyword>
<dbReference type="SUPFAM" id="SSF102405">
    <property type="entry name" value="MCP/YpsA-like"/>
    <property type="match status" value="1"/>
</dbReference>
<evidence type="ECO:0000256" key="2">
    <source>
        <dbReference type="ARBA" id="ARBA00006763"/>
    </source>
</evidence>
<keyword evidence="5" id="KW-1185">Reference proteome</keyword>
<dbReference type="NCBIfam" id="TIGR00730">
    <property type="entry name" value="Rossman fold protein, TIGR00730 family"/>
    <property type="match status" value="1"/>
</dbReference>
<evidence type="ECO:0000313" key="5">
    <source>
        <dbReference type="Proteomes" id="UP001172778"/>
    </source>
</evidence>
<dbReference type="EC" id="3.2.2.n1" evidence="3"/>
<evidence type="ECO:0000256" key="3">
    <source>
        <dbReference type="RuleBase" id="RU363015"/>
    </source>
</evidence>
<sequence length="193" mass="20848">MKKVCVFCGSRDGAKPEYVAAARALGAELARRDLALVYGGGKVGLMGVIADAVLEAGGKVYGVMTEFLVAREVAHYGLTELQVVKTMHERKALMAEMADGFIAMPGGFGTFDELFEIITWAQLGVHSKPIALLNTSGYFNPLLQMVDHAIAEDFVRPEQTGLLLRSDEISPLLDAMTNHQAPVVEVVLEAKQI</sequence>
<dbReference type="Proteomes" id="UP001172778">
    <property type="component" value="Unassembled WGS sequence"/>
</dbReference>
<dbReference type="EMBL" id="JARRAF010000028">
    <property type="protein sequence ID" value="MDK2125998.1"/>
    <property type="molecule type" value="Genomic_DNA"/>
</dbReference>
<dbReference type="PANTHER" id="PTHR31223">
    <property type="entry name" value="LOG FAMILY PROTEIN YJL055W"/>
    <property type="match status" value="1"/>
</dbReference>
<comment type="catalytic activity">
    <reaction evidence="1">
        <text>AMP + H2O = D-ribose 5-phosphate + adenine</text>
        <dbReference type="Rhea" id="RHEA:20129"/>
        <dbReference type="ChEBI" id="CHEBI:15377"/>
        <dbReference type="ChEBI" id="CHEBI:16708"/>
        <dbReference type="ChEBI" id="CHEBI:78346"/>
        <dbReference type="ChEBI" id="CHEBI:456215"/>
        <dbReference type="EC" id="3.2.2.4"/>
    </reaction>
</comment>
<gene>
    <name evidence="4" type="ORF">PZA18_18300</name>
</gene>
<dbReference type="InterPro" id="IPR031100">
    <property type="entry name" value="LOG_fam"/>
</dbReference>
<evidence type="ECO:0000256" key="1">
    <source>
        <dbReference type="ARBA" id="ARBA00000274"/>
    </source>
</evidence>
<reference evidence="4" key="1">
    <citation type="submission" date="2023-03" db="EMBL/GenBank/DDBJ databases">
        <title>Chitinimonas shenzhenensis gen. nov., sp. nov., a novel member of family Burkholderiaceae isolated from activated sludge collected in Shen Zhen, China.</title>
        <authorList>
            <person name="Wang X."/>
        </authorList>
    </citation>
    <scope>NUCLEOTIDE SEQUENCE</scope>
    <source>
        <strain evidence="4">DQS-5</strain>
    </source>
</reference>
<keyword evidence="3" id="KW-0203">Cytokinin biosynthesis</keyword>
<protein>
    <recommendedName>
        <fullName evidence="3">Cytokinin riboside 5'-monophosphate phosphoribohydrolase</fullName>
        <ecNumber evidence="3">3.2.2.n1</ecNumber>
    </recommendedName>
</protein>
<dbReference type="Pfam" id="PF03641">
    <property type="entry name" value="Lysine_decarbox"/>
    <property type="match status" value="1"/>
</dbReference>
<comment type="caution">
    <text evidence="4">The sequence shown here is derived from an EMBL/GenBank/DDBJ whole genome shotgun (WGS) entry which is preliminary data.</text>
</comment>
<organism evidence="4 5">
    <name type="scientific">Parachitinimonas caeni</name>
    <dbReference type="NCBI Taxonomy" id="3031301"/>
    <lineage>
        <taxon>Bacteria</taxon>
        <taxon>Pseudomonadati</taxon>
        <taxon>Pseudomonadota</taxon>
        <taxon>Betaproteobacteria</taxon>
        <taxon>Neisseriales</taxon>
        <taxon>Chitinibacteraceae</taxon>
        <taxon>Parachitinimonas</taxon>
    </lineage>
</organism>
<dbReference type="RefSeq" id="WP_284102313.1">
    <property type="nucleotide sequence ID" value="NZ_JARRAF010000028.1"/>
</dbReference>
<comment type="similarity">
    <text evidence="2 3">Belongs to the LOG family.</text>
</comment>